<dbReference type="EMBL" id="MRVI01000001">
    <property type="protein sequence ID" value="OOC61459.1"/>
    <property type="molecule type" value="Genomic_DNA"/>
</dbReference>
<keyword evidence="6" id="KW-1185">Reference proteome</keyword>
<accession>A0A1B2DTZ0</accession>
<keyword evidence="2" id="KW-0012">Acyltransferase</keyword>
<protein>
    <submittedName>
        <fullName evidence="4">GNAT family N-acetyltransferase</fullName>
    </submittedName>
</protein>
<dbReference type="OrthoDB" id="7163760at2"/>
<evidence type="ECO:0000259" key="3">
    <source>
        <dbReference type="PROSITE" id="PS51186"/>
    </source>
</evidence>
<dbReference type="InterPro" id="IPR050680">
    <property type="entry name" value="YpeA/RimI_acetyltransf"/>
</dbReference>
<evidence type="ECO:0000313" key="6">
    <source>
        <dbReference type="Proteomes" id="UP000189059"/>
    </source>
</evidence>
<keyword evidence="1 4" id="KW-0808">Transferase</keyword>
<evidence type="ECO:0000256" key="2">
    <source>
        <dbReference type="ARBA" id="ARBA00023315"/>
    </source>
</evidence>
<name>A0A1B2DTZ0_9BACL</name>
<dbReference type="EMBL" id="CP016809">
    <property type="protein sequence ID" value="ANY71171.1"/>
    <property type="molecule type" value="Genomic_DNA"/>
</dbReference>
<feature type="domain" description="N-acetyltransferase" evidence="3">
    <location>
        <begin position="140"/>
        <end position="275"/>
    </location>
</feature>
<dbReference type="RefSeq" id="WP_077566230.1">
    <property type="nucleotide sequence ID" value="NZ_CP016809.1"/>
</dbReference>
<dbReference type="SUPFAM" id="SSF55729">
    <property type="entry name" value="Acyl-CoA N-acyltransferases (Nat)"/>
    <property type="match status" value="2"/>
</dbReference>
<dbReference type="PROSITE" id="PS51186">
    <property type="entry name" value="GNAT"/>
    <property type="match status" value="2"/>
</dbReference>
<dbReference type="Gene3D" id="3.40.630.30">
    <property type="match status" value="1"/>
</dbReference>
<feature type="domain" description="N-acetyltransferase" evidence="3">
    <location>
        <begin position="1"/>
        <end position="135"/>
    </location>
</feature>
<evidence type="ECO:0000313" key="5">
    <source>
        <dbReference type="EMBL" id="OOC61459.1"/>
    </source>
</evidence>
<dbReference type="AlphaFoldDB" id="A0A1B2DTZ0"/>
<proteinExistence type="predicted"/>
<dbReference type="Proteomes" id="UP000189059">
    <property type="component" value="Unassembled WGS sequence"/>
</dbReference>
<dbReference type="CDD" id="cd04301">
    <property type="entry name" value="NAT_SF"/>
    <property type="match status" value="1"/>
</dbReference>
<dbReference type="PANTHER" id="PTHR43420">
    <property type="entry name" value="ACETYLTRANSFERASE"/>
    <property type="match status" value="1"/>
</dbReference>
<evidence type="ECO:0000313" key="4">
    <source>
        <dbReference type="EMBL" id="ANY71171.1"/>
    </source>
</evidence>
<dbReference type="GO" id="GO:0016747">
    <property type="term" value="F:acyltransferase activity, transferring groups other than amino-acyl groups"/>
    <property type="evidence" value="ECO:0007669"/>
    <property type="project" value="InterPro"/>
</dbReference>
<dbReference type="InterPro" id="IPR000182">
    <property type="entry name" value="GNAT_dom"/>
</dbReference>
<dbReference type="Pfam" id="PF00583">
    <property type="entry name" value="Acetyltransf_1"/>
    <property type="match status" value="2"/>
</dbReference>
<reference evidence="5 6" key="2">
    <citation type="submission" date="2016-12" db="EMBL/GenBank/DDBJ databases">
        <title>Genome sequencing and description of Paenibacillus sp. nov. from high altitude lake in the Indian Trans- Himalayas.</title>
        <authorList>
            <person name="Kiran S."/>
            <person name="Swarnkar M.K."/>
            <person name="Rana A."/>
            <person name="Tewari R."/>
            <person name="Gulati A."/>
        </authorList>
    </citation>
    <scope>NUCLEOTIDE SEQUENCE [LARGE SCALE GENOMIC DNA]</scope>
    <source>
        <strain evidence="5 6">IHBB 9951</strain>
    </source>
</reference>
<dbReference type="InterPro" id="IPR016181">
    <property type="entry name" value="Acyl_CoA_acyltransferase"/>
</dbReference>
<organism evidence="4">
    <name type="scientific">Paenibacillus ihbetae</name>
    <dbReference type="NCBI Taxonomy" id="1870820"/>
    <lineage>
        <taxon>Bacteria</taxon>
        <taxon>Bacillati</taxon>
        <taxon>Bacillota</taxon>
        <taxon>Bacilli</taxon>
        <taxon>Bacillales</taxon>
        <taxon>Paenibacillaceae</taxon>
        <taxon>Paenibacillus</taxon>
    </lineage>
</organism>
<sequence>MLTTQQLVDIEQLQKECESHDHVQLKLNWEMLRERTADPLDYLQYEQGELVAFLGLYAFGSTVEVCGMVKPCERRKGYFQRLFDRAMEHIKLSGYKKILLNAPSGSDAAKSFLKKQGAKYAFSEHQMKWQECHLEETGGLVLRQAAIDDYETSVQISVQAFGMDEADARAMENKTFADHTDMRMIVVNEETVGKLRVSREEEGQAWIYGFAVLPAYQGKGIGRQALRQVIKELSAAGYSVHLEVETKNEHALGLYESVGFKAVHTQDYYSYPGRE</sequence>
<reference evidence="4" key="1">
    <citation type="submission" date="2016-08" db="EMBL/GenBank/DDBJ databases">
        <title>Complete Genome Seqeunce of Paenibacillus sp. nov. IHBB 9852 from high altitute lake of Indian trans-Himalayas.</title>
        <authorList>
            <person name="Kiran S."/>
            <person name="Swarnkar M.K."/>
            <person name="Rana A."/>
            <person name="Tewari R."/>
            <person name="Gulati A."/>
        </authorList>
    </citation>
    <scope>NUCLEOTIDE SEQUENCE [LARGE SCALE GENOMIC DNA]</scope>
    <source>
        <strain evidence="4">IHBB 9852</strain>
    </source>
</reference>
<gene>
    <name evidence="5" type="ORF">BBD40_05925</name>
    <name evidence="4" type="ORF">BBD41_00400</name>
</gene>
<evidence type="ECO:0000256" key="1">
    <source>
        <dbReference type="ARBA" id="ARBA00022679"/>
    </source>
</evidence>
<dbReference type="KEGG" id="pib:BBD41_00400"/>